<proteinExistence type="predicted"/>
<dbReference type="InterPro" id="IPR007452">
    <property type="entry name" value="TamB_C"/>
</dbReference>
<dbReference type="GO" id="GO:0009306">
    <property type="term" value="P:protein secretion"/>
    <property type="evidence" value="ECO:0007669"/>
    <property type="project" value="InterPro"/>
</dbReference>
<dbReference type="Proteomes" id="UP000477849">
    <property type="component" value="Unassembled WGS sequence"/>
</dbReference>
<evidence type="ECO:0000313" key="7">
    <source>
        <dbReference type="Proteomes" id="UP000477849"/>
    </source>
</evidence>
<evidence type="ECO:0000259" key="5">
    <source>
        <dbReference type="Pfam" id="PF04357"/>
    </source>
</evidence>
<protein>
    <submittedName>
        <fullName evidence="6">Translocation/assembly module TamB</fullName>
    </submittedName>
</protein>
<evidence type="ECO:0000256" key="2">
    <source>
        <dbReference type="ARBA" id="ARBA00022692"/>
    </source>
</evidence>
<sequence length="1387" mass="142806">MLMLKRLTRWILRLFAYTAGGALALAVVAILFGGFTTTGAGIVTNWLSTLLSNPDRRITIDGTGPLLTGALRVEHVAIADTKGVYAEIDNLALDWTPLDLLSGTFRAQRLAADRVRLDRTPAATVEQTPGSGEFSLPVAINIKKLELPSVEIGTELARREIRLSLTGSGKASGDTITANIEAQRPDSPETSARADLVYAPSKNRLQIAANIVEPTGGLLAGLLKLPGTPAIDLTVEGDGPLSDWQGKIAAALDGRPTLAIHATHKQSADGTRRILIEGGGRFDAMLPPGLRPPFADETTIDIDASLAPGGAIQIGRGSLSTGALSLSASGRYDPSGENDLSAELTGLKGPVDFNYPNGSDNIALAIREASLSLRGRADAALFEMSTKLDKVKTAQGEFDGLAIEVKSKAFDLANQTGRIETMVSVAGMQFADAELNRLLQAPMTLKAPIVLAATAVGLEAATIESASIGGTVVGQYALADKRLTGRFELFGIPGILPDAIAAKLRDTIRVSGNLNYNLPQDIKLNNLKITTNLGEASGNIELDAEKKLTADLGGRIADIGALMDNTKGVSDFSLSANGPLDALAAQLSLRSEAATVAGRKLEGFTVDVEGTADKAAPKGTLRMAGRIDGQQVQGTADLVAENGRSAIPALNITVGSNRLDGAIAFSPAFLPSGNLTFDFPDIGLLAAFAGQTASGDLKGTLALQENNGRLSAEVVAAGNSIQRDTLTIAKPDIKLNISDLAAFAVEGTVAASEVKSGANRVEAPKLAFTRQGASTAFDLNARYDAAPLVVAGNVTQNAGGLDIALDKASAAPTGIPLKLARPAALRLSEGTVTIGTATISAGSGTVDIKGSAGHELDLAITLDRLPASLAAKAAPNLSPEGVISGTVTVKGTAAAPALTYNLTWADAGLAQTRSAGVGSFSISANGEFRDQNLSLDTRVTSQQGLAFAGGGTLGLAGSRPINMKFTGNLPFAALSGVLSGQGLILEGSANADVTVTGTAGAPEINGTARTSGAKLIDVRRNLALEQLAATISLRGDRAEITELGGKLASGGRISGSGSIDIRSPGLPADIAVTLDKAVYVDGTIVASTADGKLALKGPLLNNPVLSGTIALSRTAITIPEKLPASLSQLNIQHRNAPASVRNQMAKVTKTEEHGSSTTIALDLTISSPSQIFVRGRGIDAELGGTVRVTGNAVSPNVSGGFELRRGRMSILTKRLEFTEGNITFGGGLIPILDMKATTTSGSTTITITIAGFANDPSVSFSSSPALPQDEILAQLIFGQSMSRLSALQIAQLADAASQLAGGRTGSLFESLRSTLGVDDLDISTDETGQTNVSAGKYLNNRTYIELQQSGSGQSKAVINLDVGRGVKLKGEAGAEGAGGGIYYEKEY</sequence>
<dbReference type="Pfam" id="PF04357">
    <property type="entry name" value="TamB"/>
    <property type="match status" value="1"/>
</dbReference>
<accession>A0A6M1RVI7</accession>
<keyword evidence="4" id="KW-0472">Membrane</keyword>
<reference evidence="6 7" key="1">
    <citation type="submission" date="2020-02" db="EMBL/GenBank/DDBJ databases">
        <title>Genome sequence of the type strain CCBAU10050 of Rhizobium daejeonense.</title>
        <authorList>
            <person name="Gao J."/>
            <person name="Sun J."/>
        </authorList>
    </citation>
    <scope>NUCLEOTIDE SEQUENCE [LARGE SCALE GENOMIC DNA]</scope>
    <source>
        <strain evidence="6 7">CCBAU10050</strain>
    </source>
</reference>
<feature type="domain" description="Translocation and assembly module TamB C-terminal" evidence="5">
    <location>
        <begin position="1043"/>
        <end position="1387"/>
    </location>
</feature>
<comment type="caution">
    <text evidence="6">The sequence shown here is derived from an EMBL/GenBank/DDBJ whole genome shotgun (WGS) entry which is preliminary data.</text>
</comment>
<dbReference type="GO" id="GO:0097347">
    <property type="term" value="C:TAM protein secretion complex"/>
    <property type="evidence" value="ECO:0007669"/>
    <property type="project" value="TreeGrafter"/>
</dbReference>
<evidence type="ECO:0000313" key="6">
    <source>
        <dbReference type="EMBL" id="NGO65482.1"/>
    </source>
</evidence>
<keyword evidence="7" id="KW-1185">Reference proteome</keyword>
<keyword evidence="2" id="KW-0812">Transmembrane</keyword>
<evidence type="ECO:0000256" key="3">
    <source>
        <dbReference type="ARBA" id="ARBA00022989"/>
    </source>
</evidence>
<evidence type="ECO:0000256" key="4">
    <source>
        <dbReference type="ARBA" id="ARBA00023136"/>
    </source>
</evidence>
<dbReference type="GO" id="GO:0005886">
    <property type="term" value="C:plasma membrane"/>
    <property type="evidence" value="ECO:0007669"/>
    <property type="project" value="InterPro"/>
</dbReference>
<name>A0A6M1RVI7_9HYPH</name>
<evidence type="ECO:0000256" key="1">
    <source>
        <dbReference type="ARBA" id="ARBA00004167"/>
    </source>
</evidence>
<dbReference type="PANTHER" id="PTHR36985:SF1">
    <property type="entry name" value="TRANSLOCATION AND ASSEMBLY MODULE SUBUNIT TAMB"/>
    <property type="match status" value="1"/>
</dbReference>
<keyword evidence="3" id="KW-1133">Transmembrane helix</keyword>
<dbReference type="EMBL" id="JAAKZH010000005">
    <property type="protein sequence ID" value="NGO65482.1"/>
    <property type="molecule type" value="Genomic_DNA"/>
</dbReference>
<gene>
    <name evidence="6" type="ORF">G6N76_17560</name>
</gene>
<organism evidence="6 7">
    <name type="scientific">Rhizobium daejeonense</name>
    <dbReference type="NCBI Taxonomy" id="240521"/>
    <lineage>
        <taxon>Bacteria</taxon>
        <taxon>Pseudomonadati</taxon>
        <taxon>Pseudomonadota</taxon>
        <taxon>Alphaproteobacteria</taxon>
        <taxon>Hyphomicrobiales</taxon>
        <taxon>Rhizobiaceae</taxon>
        <taxon>Rhizobium/Agrobacterium group</taxon>
        <taxon>Rhizobium</taxon>
    </lineage>
</organism>
<comment type="subcellular location">
    <subcellularLocation>
        <location evidence="1">Membrane</location>
        <topology evidence="1">Single-pass membrane protein</topology>
    </subcellularLocation>
</comment>
<dbReference type="PANTHER" id="PTHR36985">
    <property type="entry name" value="TRANSLOCATION AND ASSEMBLY MODULE SUBUNIT TAMB"/>
    <property type="match status" value="1"/>
</dbReference>